<name>A0A399J9V2_9MICC</name>
<feature type="transmembrane region" description="Helical" evidence="1">
    <location>
        <begin position="68"/>
        <end position="91"/>
    </location>
</feature>
<accession>A0A399J9V2</accession>
<keyword evidence="1" id="KW-0472">Membrane</keyword>
<feature type="transmembrane region" description="Helical" evidence="1">
    <location>
        <begin position="111"/>
        <end position="132"/>
    </location>
</feature>
<gene>
    <name evidence="2" type="ORF">DWB68_13215</name>
</gene>
<reference evidence="2 3" key="1">
    <citation type="submission" date="2018-07" db="EMBL/GenBank/DDBJ databases">
        <title>Arthrobacter sp. nov., isolated from raw cow's milk with high bacterial count.</title>
        <authorList>
            <person name="Hahne J."/>
            <person name="Isele D."/>
            <person name="Lipski A."/>
        </authorList>
    </citation>
    <scope>NUCLEOTIDE SEQUENCE [LARGE SCALE GENOMIC DNA]</scope>
    <source>
        <strain evidence="2 3">JZ R-35</strain>
    </source>
</reference>
<dbReference type="RefSeq" id="WP_119425590.1">
    <property type="nucleotide sequence ID" value="NZ_QQXK01000030.1"/>
</dbReference>
<keyword evidence="1" id="KW-1133">Transmembrane helix</keyword>
<proteinExistence type="predicted"/>
<dbReference type="AlphaFoldDB" id="A0A399J9V2"/>
<comment type="caution">
    <text evidence="2">The sequence shown here is derived from an EMBL/GenBank/DDBJ whole genome shotgun (WGS) entry which is preliminary data.</text>
</comment>
<evidence type="ECO:0000313" key="3">
    <source>
        <dbReference type="Proteomes" id="UP000265419"/>
    </source>
</evidence>
<protein>
    <submittedName>
        <fullName evidence="2">Uncharacterized protein</fullName>
    </submittedName>
</protein>
<dbReference type="EMBL" id="QQXK01000030">
    <property type="protein sequence ID" value="RII41297.1"/>
    <property type="molecule type" value="Genomic_DNA"/>
</dbReference>
<keyword evidence="1" id="KW-0812">Transmembrane</keyword>
<evidence type="ECO:0000256" key="1">
    <source>
        <dbReference type="SAM" id="Phobius"/>
    </source>
</evidence>
<feature type="transmembrane region" description="Helical" evidence="1">
    <location>
        <begin position="152"/>
        <end position="175"/>
    </location>
</feature>
<feature type="transmembrane region" description="Helical" evidence="1">
    <location>
        <begin position="16"/>
        <end position="36"/>
    </location>
</feature>
<evidence type="ECO:0000313" key="2">
    <source>
        <dbReference type="EMBL" id="RII41297.1"/>
    </source>
</evidence>
<sequence>MVEFVERFFKLTLDNVYRFVCSALLLAAGFGAGNGLKPLQQLGRALDWLAIPSEWTTPVGEWIAQRGFFVACVGVGGLMVAALFVTTGPLSRAGASVLLSVVIIGESGYAQWLWVVLGIVAAGLVILAGWAIRDVLMRHGELSWEVQNVGRYVGAAARGLLLSVFYVLSPLGWALSQEYTDQRGSARNPLHVKAVEEHMPSGVRFTPGTPPR</sequence>
<dbReference type="Proteomes" id="UP000265419">
    <property type="component" value="Unassembled WGS sequence"/>
</dbReference>
<keyword evidence="3" id="KW-1185">Reference proteome</keyword>
<organism evidence="2 3">
    <name type="scientific">Galactobacter valiniphilus</name>
    <dbReference type="NCBI Taxonomy" id="2676122"/>
    <lineage>
        <taxon>Bacteria</taxon>
        <taxon>Bacillati</taxon>
        <taxon>Actinomycetota</taxon>
        <taxon>Actinomycetes</taxon>
        <taxon>Micrococcales</taxon>
        <taxon>Micrococcaceae</taxon>
        <taxon>Galactobacter</taxon>
    </lineage>
</organism>